<dbReference type="InterPro" id="IPR050416">
    <property type="entry name" value="FAD-linked_Oxidoreductase"/>
</dbReference>
<organism evidence="5 6">
    <name type="scientific">Patellaria atrata CBS 101060</name>
    <dbReference type="NCBI Taxonomy" id="1346257"/>
    <lineage>
        <taxon>Eukaryota</taxon>
        <taxon>Fungi</taxon>
        <taxon>Dikarya</taxon>
        <taxon>Ascomycota</taxon>
        <taxon>Pezizomycotina</taxon>
        <taxon>Dothideomycetes</taxon>
        <taxon>Dothideomycetes incertae sedis</taxon>
        <taxon>Patellariales</taxon>
        <taxon>Patellariaceae</taxon>
        <taxon>Patellaria</taxon>
    </lineage>
</organism>
<dbReference type="Proteomes" id="UP000799429">
    <property type="component" value="Unassembled WGS sequence"/>
</dbReference>
<dbReference type="GO" id="GO:0016491">
    <property type="term" value="F:oxidoreductase activity"/>
    <property type="evidence" value="ECO:0007669"/>
    <property type="project" value="UniProtKB-KW"/>
</dbReference>
<keyword evidence="6" id="KW-1185">Reference proteome</keyword>
<evidence type="ECO:0000256" key="1">
    <source>
        <dbReference type="ARBA" id="ARBA00005466"/>
    </source>
</evidence>
<dbReference type="Gene3D" id="3.30.465.10">
    <property type="match status" value="1"/>
</dbReference>
<evidence type="ECO:0000256" key="2">
    <source>
        <dbReference type="ARBA" id="ARBA00022630"/>
    </source>
</evidence>
<dbReference type="PANTHER" id="PTHR42973">
    <property type="entry name" value="BINDING OXIDOREDUCTASE, PUTATIVE (AFU_ORTHOLOGUE AFUA_1G17690)-RELATED"/>
    <property type="match status" value="1"/>
</dbReference>
<accession>A0A9P4VPE6</accession>
<dbReference type="InterPro" id="IPR016169">
    <property type="entry name" value="FAD-bd_PCMH_sub2"/>
</dbReference>
<dbReference type="PANTHER" id="PTHR42973:SF22">
    <property type="entry name" value="FAD-BINDING PCMH-TYPE DOMAIN-CONTAINING PROTEIN-RELATED"/>
    <property type="match status" value="1"/>
</dbReference>
<evidence type="ECO:0000313" key="5">
    <source>
        <dbReference type="EMBL" id="KAF2836652.1"/>
    </source>
</evidence>
<keyword evidence="3" id="KW-0274">FAD</keyword>
<dbReference type="InterPro" id="IPR036318">
    <property type="entry name" value="FAD-bd_PCMH-like_sf"/>
</dbReference>
<sequence length="374" mass="41091">MAVPKAIDAIRAIFTDIVVLQGSKEYDYIANSYLSSLESEIRPSSLGVADVEQKITIHLRRLKGVEVDIDKKIVKIAAGKRLAVSGCRSSNGGIGGLSIHGALSHFPSQRWFICDDVLNFEVVLASGDVVNGNAHENPDLWKALKGGCGSNFGIITRFDFAVFEQGSLWGGKLFYFKPSFYGQLQTLADYLNSPEPDDHMHILVNFDYISVFGDVMGMNDVFYMKGEKGGPHTRSTTLKADTMMLQSSLEKFLVVVDALKSDVAGLTFAITLEHLPVSLIEKSRAEGDTFLGVNPEDGPLVGKRSLLEEIEADAHAKGPASPYRFMSYALTHQDPVSSYRAKNKDSLQAIYKKYDPDGFLQETGAYGGRYLVIR</sequence>
<evidence type="ECO:0000256" key="4">
    <source>
        <dbReference type="ARBA" id="ARBA00023002"/>
    </source>
</evidence>
<comment type="similarity">
    <text evidence="1">Belongs to the oxygen-dependent FAD-linked oxidoreductase family.</text>
</comment>
<gene>
    <name evidence="5" type="ORF">M501DRAFT_1007018</name>
</gene>
<dbReference type="AlphaFoldDB" id="A0A9P4VPE6"/>
<comment type="caution">
    <text evidence="5">The sequence shown here is derived from an EMBL/GenBank/DDBJ whole genome shotgun (WGS) entry which is preliminary data.</text>
</comment>
<dbReference type="GO" id="GO:0050660">
    <property type="term" value="F:flavin adenine dinucleotide binding"/>
    <property type="evidence" value="ECO:0007669"/>
    <property type="project" value="InterPro"/>
</dbReference>
<dbReference type="EMBL" id="MU006102">
    <property type="protein sequence ID" value="KAF2836652.1"/>
    <property type="molecule type" value="Genomic_DNA"/>
</dbReference>
<keyword evidence="4" id="KW-0560">Oxidoreductase</keyword>
<evidence type="ECO:0000313" key="6">
    <source>
        <dbReference type="Proteomes" id="UP000799429"/>
    </source>
</evidence>
<protein>
    <submittedName>
        <fullName evidence="5">FAD-binding domain-containing protein</fullName>
    </submittedName>
</protein>
<name>A0A9P4VPE6_9PEZI</name>
<reference evidence="5" key="1">
    <citation type="journal article" date="2020" name="Stud. Mycol.">
        <title>101 Dothideomycetes genomes: a test case for predicting lifestyles and emergence of pathogens.</title>
        <authorList>
            <person name="Haridas S."/>
            <person name="Albert R."/>
            <person name="Binder M."/>
            <person name="Bloem J."/>
            <person name="Labutti K."/>
            <person name="Salamov A."/>
            <person name="Andreopoulos B."/>
            <person name="Baker S."/>
            <person name="Barry K."/>
            <person name="Bills G."/>
            <person name="Bluhm B."/>
            <person name="Cannon C."/>
            <person name="Castanera R."/>
            <person name="Culley D."/>
            <person name="Daum C."/>
            <person name="Ezra D."/>
            <person name="Gonzalez J."/>
            <person name="Henrissat B."/>
            <person name="Kuo A."/>
            <person name="Liang C."/>
            <person name="Lipzen A."/>
            <person name="Lutzoni F."/>
            <person name="Magnuson J."/>
            <person name="Mondo S."/>
            <person name="Nolan M."/>
            <person name="Ohm R."/>
            <person name="Pangilinan J."/>
            <person name="Park H.-J."/>
            <person name="Ramirez L."/>
            <person name="Alfaro M."/>
            <person name="Sun H."/>
            <person name="Tritt A."/>
            <person name="Yoshinaga Y."/>
            <person name="Zwiers L.-H."/>
            <person name="Turgeon B."/>
            <person name="Goodwin S."/>
            <person name="Spatafora J."/>
            <person name="Crous P."/>
            <person name="Grigoriev I."/>
        </authorList>
    </citation>
    <scope>NUCLEOTIDE SEQUENCE</scope>
    <source>
        <strain evidence="5">CBS 101060</strain>
    </source>
</reference>
<dbReference type="OrthoDB" id="2151789at2759"/>
<dbReference type="SUPFAM" id="SSF56176">
    <property type="entry name" value="FAD-binding/transporter-associated domain-like"/>
    <property type="match status" value="1"/>
</dbReference>
<evidence type="ECO:0000256" key="3">
    <source>
        <dbReference type="ARBA" id="ARBA00022827"/>
    </source>
</evidence>
<proteinExistence type="inferred from homology"/>
<keyword evidence="2" id="KW-0285">Flavoprotein</keyword>